<evidence type="ECO:0000313" key="2">
    <source>
        <dbReference type="Proteomes" id="UP000297031"/>
    </source>
</evidence>
<reference evidence="1 2" key="1">
    <citation type="submission" date="2019-02" db="EMBL/GenBank/DDBJ databases">
        <title>Isolation and identification of novel species under the genus Muribaculum.</title>
        <authorList>
            <person name="Miyake S."/>
            <person name="Ding Y."/>
            <person name="Low A."/>
            <person name="Soh M."/>
            <person name="Seedorf H."/>
        </authorList>
    </citation>
    <scope>NUCLEOTIDE SEQUENCE [LARGE SCALE GENOMIC DNA]</scope>
    <source>
        <strain evidence="1 2">TLL-A4</strain>
    </source>
</reference>
<name>A0A4P7VRF0_9BACT</name>
<dbReference type="Proteomes" id="UP000297031">
    <property type="component" value="Chromosome"/>
</dbReference>
<accession>A0A4P7VRF0</accession>
<dbReference type="RefSeq" id="WP_123399960.1">
    <property type="nucleotide sequence ID" value="NZ_CP039393.1"/>
</dbReference>
<dbReference type="GeneID" id="82150059"/>
<dbReference type="OrthoDB" id="1095596at2"/>
<dbReference type="KEGG" id="mgod:E7746_14065"/>
<evidence type="ECO:0000313" key="1">
    <source>
        <dbReference type="EMBL" id="QCD36921.1"/>
    </source>
</evidence>
<organism evidence="1 2">
    <name type="scientific">Muribaculum gordoncarteri</name>
    <dbReference type="NCBI Taxonomy" id="2530390"/>
    <lineage>
        <taxon>Bacteria</taxon>
        <taxon>Pseudomonadati</taxon>
        <taxon>Bacteroidota</taxon>
        <taxon>Bacteroidia</taxon>
        <taxon>Bacteroidales</taxon>
        <taxon>Muribaculaceae</taxon>
        <taxon>Muribaculum</taxon>
    </lineage>
</organism>
<protein>
    <submittedName>
        <fullName evidence="1">Uncharacterized protein</fullName>
    </submittedName>
</protein>
<sequence>MEQQDLNAEYGRIFGVVHYPTLFDKDDSAYSELRKEIIDTPRLFTSTNKLPFESIYDFSIEQEIDCNRDYLEQKPGNTDLYDVIVGIRNHVTTIITGILSVLGGYKQATETSQFTNPSKNNHVFWITKAGRCRAYGYFDKETKNFYIGVGSLISIIDDSDYIASSSYRNRHRLIDKYGVNIGNYVKIKKDVKCRTAVAAARYTLGAMVNLDLWKDSQGKTLYEVYPDYFFR</sequence>
<dbReference type="AlphaFoldDB" id="A0A4P7VRF0"/>
<gene>
    <name evidence="1" type="ORF">E7746_14065</name>
</gene>
<dbReference type="EMBL" id="CP039393">
    <property type="protein sequence ID" value="QCD36921.1"/>
    <property type="molecule type" value="Genomic_DNA"/>
</dbReference>
<proteinExistence type="predicted"/>
<keyword evidence="2" id="KW-1185">Reference proteome</keyword>